<dbReference type="EMBL" id="PSSX01000018">
    <property type="protein sequence ID" value="PPI82997.1"/>
    <property type="molecule type" value="Genomic_DNA"/>
</dbReference>
<organism evidence="2 3">
    <name type="scientific">Marinobacter maroccanus</name>
    <dbReference type="NCBI Taxonomy" id="2055143"/>
    <lineage>
        <taxon>Bacteria</taxon>
        <taxon>Pseudomonadati</taxon>
        <taxon>Pseudomonadota</taxon>
        <taxon>Gammaproteobacteria</taxon>
        <taxon>Pseudomonadales</taxon>
        <taxon>Marinobacteraceae</taxon>
        <taxon>Marinobacter</taxon>
    </lineage>
</organism>
<dbReference type="Proteomes" id="UP000239917">
    <property type="component" value="Unassembled WGS sequence"/>
</dbReference>
<protein>
    <submittedName>
        <fullName evidence="2">Uncharacterized protein</fullName>
    </submittedName>
</protein>
<dbReference type="RefSeq" id="WP_104322889.1">
    <property type="nucleotide sequence ID" value="NZ_PSSX01000018.1"/>
</dbReference>
<reference evidence="2 3" key="1">
    <citation type="submission" date="2018-01" db="EMBL/GenBank/DDBJ databases">
        <title>Complete genome sequences of the type strains of Marinobacter flavimaris and Marinobacter maroccanus.</title>
        <authorList>
            <person name="Palau M."/>
            <person name="Boujida N."/>
            <person name="Manresa A."/>
            <person name="Minana-Galbis D."/>
        </authorList>
    </citation>
    <scope>NUCLEOTIDE SEQUENCE [LARGE SCALE GENOMIC DNA]</scope>
    <source>
        <strain evidence="2 3">N4</strain>
    </source>
</reference>
<name>A0A2S5Z6J2_9GAMM</name>
<gene>
    <name evidence="2" type="ORF">KEHDKFFH_16290</name>
</gene>
<sequence>MGKQSVFIKSREDTVTVSAKVPRSLKLRADKLRDQIQEIDDELSFDLSVLIRDAIEEAVDKGEKELTRLKKTVEKESNNAFGSSNSQQPAETL</sequence>
<feature type="region of interest" description="Disordered" evidence="1">
    <location>
        <begin position="73"/>
        <end position="93"/>
    </location>
</feature>
<dbReference type="AlphaFoldDB" id="A0A2S5Z6J2"/>
<accession>A0A2S5Z6J2</accession>
<dbReference type="OrthoDB" id="9840989at2"/>
<evidence type="ECO:0000313" key="3">
    <source>
        <dbReference type="Proteomes" id="UP000239917"/>
    </source>
</evidence>
<comment type="caution">
    <text evidence="2">The sequence shown here is derived from an EMBL/GenBank/DDBJ whole genome shotgun (WGS) entry which is preliminary data.</text>
</comment>
<proteinExistence type="predicted"/>
<keyword evidence="3" id="KW-1185">Reference proteome</keyword>
<feature type="compositionally biased region" description="Polar residues" evidence="1">
    <location>
        <begin position="78"/>
        <end position="93"/>
    </location>
</feature>
<evidence type="ECO:0000313" key="2">
    <source>
        <dbReference type="EMBL" id="PPI82997.1"/>
    </source>
</evidence>
<evidence type="ECO:0000256" key="1">
    <source>
        <dbReference type="SAM" id="MobiDB-lite"/>
    </source>
</evidence>